<dbReference type="EMBL" id="CP003221">
    <property type="protein sequence ID" value="EGJ48789.1"/>
    <property type="molecule type" value="Genomic_DNA"/>
</dbReference>
<protein>
    <recommendedName>
        <fullName evidence="4">Lipoprotein</fullName>
    </recommendedName>
</protein>
<feature type="signal peptide" evidence="1">
    <location>
        <begin position="1"/>
        <end position="20"/>
    </location>
</feature>
<gene>
    <name evidence="2" type="ORF">Desaf_0434</name>
</gene>
<accession>F3YVQ3</accession>
<dbReference type="AlphaFoldDB" id="F3YVQ3"/>
<evidence type="ECO:0008006" key="4">
    <source>
        <dbReference type="Google" id="ProtNLM"/>
    </source>
</evidence>
<dbReference type="STRING" id="690850.Desaf_0434"/>
<dbReference type="PROSITE" id="PS51257">
    <property type="entry name" value="PROKAR_LIPOPROTEIN"/>
    <property type="match status" value="1"/>
</dbReference>
<evidence type="ECO:0000313" key="2">
    <source>
        <dbReference type="EMBL" id="EGJ48789.1"/>
    </source>
</evidence>
<evidence type="ECO:0000256" key="1">
    <source>
        <dbReference type="SAM" id="SignalP"/>
    </source>
</evidence>
<dbReference type="HOGENOM" id="CLU_1802987_0_0_7"/>
<dbReference type="KEGG" id="daf:Desaf_0434"/>
<reference evidence="2 3" key="1">
    <citation type="journal article" date="2011" name="J. Bacteriol.">
        <title>Genome sequence of the mercury-methylating and pleomorphic Desulfovibrio africanus Strain Walvis Bay.</title>
        <authorList>
            <person name="Brown S.D."/>
            <person name="Wall J.D."/>
            <person name="Kucken A.M."/>
            <person name="Gilmour C.C."/>
            <person name="Podar M."/>
            <person name="Brandt C.C."/>
            <person name="Teshima H."/>
            <person name="Detter J.C."/>
            <person name="Han C.S."/>
            <person name="Land M.L."/>
            <person name="Lucas S."/>
            <person name="Han J."/>
            <person name="Pennacchio L."/>
            <person name="Nolan M."/>
            <person name="Pitluck S."/>
            <person name="Woyke T."/>
            <person name="Goodwin L."/>
            <person name="Palumbo A.V."/>
            <person name="Elias D.A."/>
        </authorList>
    </citation>
    <scope>NUCLEOTIDE SEQUENCE [LARGE SCALE GENOMIC DNA]</scope>
    <source>
        <strain evidence="2 3">Walvis Bay</strain>
    </source>
</reference>
<name>F3YVQ3_DESAF</name>
<keyword evidence="3" id="KW-1185">Reference proteome</keyword>
<proteinExistence type="predicted"/>
<feature type="chain" id="PRO_5003307951" description="Lipoprotein" evidence="1">
    <location>
        <begin position="21"/>
        <end position="143"/>
    </location>
</feature>
<keyword evidence="1" id="KW-0732">Signal</keyword>
<evidence type="ECO:0000313" key="3">
    <source>
        <dbReference type="Proteomes" id="UP000007844"/>
    </source>
</evidence>
<organism evidence="2 3">
    <name type="scientific">Desulfocurvibacter africanus subsp. africanus str. Walvis Bay</name>
    <dbReference type="NCBI Taxonomy" id="690850"/>
    <lineage>
        <taxon>Bacteria</taxon>
        <taxon>Pseudomonadati</taxon>
        <taxon>Thermodesulfobacteriota</taxon>
        <taxon>Desulfovibrionia</taxon>
        <taxon>Desulfovibrionales</taxon>
        <taxon>Desulfovibrionaceae</taxon>
        <taxon>Desulfocurvibacter</taxon>
    </lineage>
</organism>
<dbReference type="Proteomes" id="UP000007844">
    <property type="component" value="Chromosome"/>
</dbReference>
<sequence precursor="true">MRLCLSILLFFVLSMTAACSSGPADSDIRAAVLSEDGSGFMREHFDVTDVERLAQHEQGGAHSLKLRYSLKTLTSSQDFKAAAQKRIAECKQGGLEGMGQALQYGMLYSFLTSKLGEWQPGASLPIEREVRLAKGDKGWAVVE</sequence>
<dbReference type="RefSeq" id="WP_014258637.1">
    <property type="nucleotide sequence ID" value="NC_016629.1"/>
</dbReference>